<keyword evidence="1" id="KW-1133">Transmembrane helix</keyword>
<keyword evidence="1" id="KW-0812">Transmembrane</keyword>
<dbReference type="Pfam" id="PF12937">
    <property type="entry name" value="F-box-like"/>
    <property type="match status" value="1"/>
</dbReference>
<keyword evidence="1" id="KW-0472">Membrane</keyword>
<protein>
    <recommendedName>
        <fullName evidence="2">F-box domain-containing protein</fullName>
    </recommendedName>
</protein>
<reference evidence="3 4" key="1">
    <citation type="journal article" date="2019" name="Nat. Ecol. Evol.">
        <title>Megaphylogeny resolves global patterns of mushroom evolution.</title>
        <authorList>
            <person name="Varga T."/>
            <person name="Krizsan K."/>
            <person name="Foldi C."/>
            <person name="Dima B."/>
            <person name="Sanchez-Garcia M."/>
            <person name="Sanchez-Ramirez S."/>
            <person name="Szollosi G.J."/>
            <person name="Szarkandi J.G."/>
            <person name="Papp V."/>
            <person name="Albert L."/>
            <person name="Andreopoulos W."/>
            <person name="Angelini C."/>
            <person name="Antonin V."/>
            <person name="Barry K.W."/>
            <person name="Bougher N.L."/>
            <person name="Buchanan P."/>
            <person name="Buyck B."/>
            <person name="Bense V."/>
            <person name="Catcheside P."/>
            <person name="Chovatia M."/>
            <person name="Cooper J."/>
            <person name="Damon W."/>
            <person name="Desjardin D."/>
            <person name="Finy P."/>
            <person name="Geml J."/>
            <person name="Haridas S."/>
            <person name="Hughes K."/>
            <person name="Justo A."/>
            <person name="Karasinski D."/>
            <person name="Kautmanova I."/>
            <person name="Kiss B."/>
            <person name="Kocsube S."/>
            <person name="Kotiranta H."/>
            <person name="LaButti K.M."/>
            <person name="Lechner B.E."/>
            <person name="Liimatainen K."/>
            <person name="Lipzen A."/>
            <person name="Lukacs Z."/>
            <person name="Mihaltcheva S."/>
            <person name="Morgado L.N."/>
            <person name="Niskanen T."/>
            <person name="Noordeloos M.E."/>
            <person name="Ohm R.A."/>
            <person name="Ortiz-Santana B."/>
            <person name="Ovrebo C."/>
            <person name="Racz N."/>
            <person name="Riley R."/>
            <person name="Savchenko A."/>
            <person name="Shiryaev A."/>
            <person name="Soop K."/>
            <person name="Spirin V."/>
            <person name="Szebenyi C."/>
            <person name="Tomsovsky M."/>
            <person name="Tulloss R.E."/>
            <person name="Uehling J."/>
            <person name="Grigoriev I.V."/>
            <person name="Vagvolgyi C."/>
            <person name="Papp T."/>
            <person name="Martin F.M."/>
            <person name="Miettinen O."/>
            <person name="Hibbett D.S."/>
            <person name="Nagy L.G."/>
        </authorList>
    </citation>
    <scope>NUCLEOTIDE SEQUENCE [LARGE SCALE GENOMIC DNA]</scope>
    <source>
        <strain evidence="3 4">FP101781</strain>
    </source>
</reference>
<evidence type="ECO:0000259" key="2">
    <source>
        <dbReference type="PROSITE" id="PS50181"/>
    </source>
</evidence>
<name>A0A4Y7TWN8_COPMI</name>
<dbReference type="AlphaFoldDB" id="A0A4Y7TWN8"/>
<accession>A0A4Y7TWN8</accession>
<proteinExistence type="predicted"/>
<gene>
    <name evidence="3" type="ORF">FA13DRAFT_1784908</name>
</gene>
<keyword evidence="4" id="KW-1185">Reference proteome</keyword>
<feature type="domain" description="F-box" evidence="2">
    <location>
        <begin position="56"/>
        <end position="101"/>
    </location>
</feature>
<dbReference type="Proteomes" id="UP000298030">
    <property type="component" value="Unassembled WGS sequence"/>
</dbReference>
<dbReference type="OrthoDB" id="2788229at2759"/>
<evidence type="ECO:0000313" key="3">
    <source>
        <dbReference type="EMBL" id="TEB38590.1"/>
    </source>
</evidence>
<sequence length="385" mass="43373">MTFGLHHFYPLVELFLGVLTLISLPCVMTWLSSFNTIKVLIAVAVVYAILLLPTFLKDGEDIPPEILDLIFGHLDKQDLLTVCASSRKHNAVARRLLFQRVNITSLRRLLHFAELVAQPTTTIPSTIESLVIDFTLPRYAFEFGFSSTMWAVILHFKVIYTGMSITCPAQTSMVLAAAKHQQRLRKLVLYGEHFSFEAFRQVMPFLVGLECLVVNASWGKHPSHSRNFAHGAAEVRPPYIPLPRGIREITLSASSLTLLHWMVSTVVKLPNLHVLRLKLDEQHANLDAFRFIHPFIAKVGRSLAHLYVWFDGCHHCHLPAYRLLATALHRARTALDTITSGRVLSRVDYLAGIQITSEAPFWESPEPICGQHSVHHSLAELARSV</sequence>
<evidence type="ECO:0000313" key="4">
    <source>
        <dbReference type="Proteomes" id="UP000298030"/>
    </source>
</evidence>
<feature type="transmembrane region" description="Helical" evidence="1">
    <location>
        <begin position="12"/>
        <end position="31"/>
    </location>
</feature>
<feature type="transmembrane region" description="Helical" evidence="1">
    <location>
        <begin position="37"/>
        <end position="56"/>
    </location>
</feature>
<organism evidence="3 4">
    <name type="scientific">Coprinellus micaceus</name>
    <name type="common">Glistening ink-cap mushroom</name>
    <name type="synonym">Coprinus micaceus</name>
    <dbReference type="NCBI Taxonomy" id="71717"/>
    <lineage>
        <taxon>Eukaryota</taxon>
        <taxon>Fungi</taxon>
        <taxon>Dikarya</taxon>
        <taxon>Basidiomycota</taxon>
        <taxon>Agaricomycotina</taxon>
        <taxon>Agaricomycetes</taxon>
        <taxon>Agaricomycetidae</taxon>
        <taxon>Agaricales</taxon>
        <taxon>Agaricineae</taxon>
        <taxon>Psathyrellaceae</taxon>
        <taxon>Coprinellus</taxon>
    </lineage>
</organism>
<dbReference type="InterPro" id="IPR001810">
    <property type="entry name" value="F-box_dom"/>
</dbReference>
<evidence type="ECO:0000256" key="1">
    <source>
        <dbReference type="SAM" id="Phobius"/>
    </source>
</evidence>
<comment type="caution">
    <text evidence="3">The sequence shown here is derived from an EMBL/GenBank/DDBJ whole genome shotgun (WGS) entry which is preliminary data.</text>
</comment>
<dbReference type="EMBL" id="QPFP01000002">
    <property type="protein sequence ID" value="TEB38590.1"/>
    <property type="molecule type" value="Genomic_DNA"/>
</dbReference>
<dbReference type="PROSITE" id="PS50181">
    <property type="entry name" value="FBOX"/>
    <property type="match status" value="1"/>
</dbReference>